<sequence>MNSRKVLIILFGIIIVLAAIAMETKAQSHEGFIYGRVYTDRTTYTGPIRWGNEETFWSDLFNAAKVNNDYVKLIPKDNNDSEWWSSYNWSFSSIWENKETAHQFTCQFGNIKEIIPLRQGRITVKLKNGGELQLDGEGYNDIGANVQLLDEELGTVSVSWDKIRRIEFLPTPTKLNQLFGAPLYGTVEGMRREKYTGFIIWDNDERLNNDKLDGDTDDGDVAIRFADITSIAKSGSGSDVRLKSGRQLHLSGSNDVNSGNRGVIVVSPEIGIIKFSWKAFRQVTFSTPPHSGQAYNTFASPKPLQGTVSLLDDVNVTGRIIYDIDEVLDFEIVEGKENDIEYSIPFTNIKKITPKNSDYSLLELTSSQTLFLGSMRDVSEDNSGILIFVKGKKDPVYIAWRKVNEISFQ</sequence>
<organism evidence="1 2">
    <name type="scientific">Chryseotalea sanaruensis</name>
    <dbReference type="NCBI Taxonomy" id="2482724"/>
    <lineage>
        <taxon>Bacteria</taxon>
        <taxon>Pseudomonadati</taxon>
        <taxon>Bacteroidota</taxon>
        <taxon>Cytophagia</taxon>
        <taxon>Cytophagales</taxon>
        <taxon>Chryseotaleaceae</taxon>
        <taxon>Chryseotalea</taxon>
    </lineage>
</organism>
<gene>
    <name evidence="1" type="ORF">SanaruYs_13480</name>
</gene>
<accession>A0A401U8B1</accession>
<dbReference type="OrthoDB" id="6195245at2"/>
<comment type="caution">
    <text evidence="1">The sequence shown here is derived from an EMBL/GenBank/DDBJ whole genome shotgun (WGS) entry which is preliminary data.</text>
</comment>
<dbReference type="Proteomes" id="UP000288227">
    <property type="component" value="Unassembled WGS sequence"/>
</dbReference>
<dbReference type="AlphaFoldDB" id="A0A401U8B1"/>
<proteinExistence type="predicted"/>
<dbReference type="RefSeq" id="WP_127121765.1">
    <property type="nucleotide sequence ID" value="NZ_BHXQ01000002.1"/>
</dbReference>
<protein>
    <submittedName>
        <fullName evidence="1">Uncharacterized protein</fullName>
    </submittedName>
</protein>
<evidence type="ECO:0000313" key="2">
    <source>
        <dbReference type="Proteomes" id="UP000288227"/>
    </source>
</evidence>
<name>A0A401U8B1_9BACT</name>
<keyword evidence="2" id="KW-1185">Reference proteome</keyword>
<evidence type="ECO:0000313" key="1">
    <source>
        <dbReference type="EMBL" id="GCC51128.1"/>
    </source>
</evidence>
<dbReference type="EMBL" id="BHXQ01000002">
    <property type="protein sequence ID" value="GCC51128.1"/>
    <property type="molecule type" value="Genomic_DNA"/>
</dbReference>
<reference evidence="1 2" key="1">
    <citation type="submission" date="2018-11" db="EMBL/GenBank/DDBJ databases">
        <title>Chryseotalea sanarue gen. nov., sp., nov., a member of the family Cytophagaceae, isolated from a brackish lake in Hamamatsu Japan.</title>
        <authorList>
            <person name="Maejima Y."/>
            <person name="Iino T."/>
            <person name="Muraguchi Y."/>
            <person name="Fukuda K."/>
            <person name="Ohkuma M."/>
            <person name="Moriuchi R."/>
            <person name="Dohra H."/>
            <person name="Kimbara K."/>
            <person name="Shintani M."/>
        </authorList>
    </citation>
    <scope>NUCLEOTIDE SEQUENCE [LARGE SCALE GENOMIC DNA]</scope>
    <source>
        <strain evidence="1 2">Ys</strain>
    </source>
</reference>